<dbReference type="InterPro" id="IPR036864">
    <property type="entry name" value="Zn2-C6_fun-type_DNA-bd_sf"/>
</dbReference>
<dbReference type="InterPro" id="IPR053187">
    <property type="entry name" value="Notoamide_regulator"/>
</dbReference>
<dbReference type="PROSITE" id="PS00463">
    <property type="entry name" value="ZN2_CY6_FUNGAL_1"/>
    <property type="match status" value="1"/>
</dbReference>
<evidence type="ECO:0000256" key="1">
    <source>
        <dbReference type="ARBA" id="ARBA00022723"/>
    </source>
</evidence>
<name>A0A1Y2MET5_EPING</name>
<evidence type="ECO:0000313" key="6">
    <source>
        <dbReference type="Proteomes" id="UP000193240"/>
    </source>
</evidence>
<feature type="domain" description="Zn(2)-C6 fungal-type" evidence="4">
    <location>
        <begin position="107"/>
        <end position="137"/>
    </location>
</feature>
<evidence type="ECO:0000313" key="5">
    <source>
        <dbReference type="EMBL" id="OSS54441.1"/>
    </source>
</evidence>
<dbReference type="InterPro" id="IPR007219">
    <property type="entry name" value="XnlR_reg_dom"/>
</dbReference>
<dbReference type="PANTHER" id="PTHR47256:SF3">
    <property type="entry name" value="ZN(II)2CYS6 TRANSCRIPTION FACTOR (EUROFUNG)"/>
    <property type="match status" value="1"/>
</dbReference>
<evidence type="ECO:0000256" key="3">
    <source>
        <dbReference type="SAM" id="MobiDB-lite"/>
    </source>
</evidence>
<dbReference type="GO" id="GO:0006351">
    <property type="term" value="P:DNA-templated transcription"/>
    <property type="evidence" value="ECO:0007669"/>
    <property type="project" value="InterPro"/>
</dbReference>
<dbReference type="GO" id="GO:0000981">
    <property type="term" value="F:DNA-binding transcription factor activity, RNA polymerase II-specific"/>
    <property type="evidence" value="ECO:0007669"/>
    <property type="project" value="InterPro"/>
</dbReference>
<accession>A0A1Y2MET5</accession>
<organism evidence="5 6">
    <name type="scientific">Epicoccum nigrum</name>
    <name type="common">Soil fungus</name>
    <name type="synonym">Epicoccum purpurascens</name>
    <dbReference type="NCBI Taxonomy" id="105696"/>
    <lineage>
        <taxon>Eukaryota</taxon>
        <taxon>Fungi</taxon>
        <taxon>Dikarya</taxon>
        <taxon>Ascomycota</taxon>
        <taxon>Pezizomycotina</taxon>
        <taxon>Dothideomycetes</taxon>
        <taxon>Pleosporomycetidae</taxon>
        <taxon>Pleosporales</taxon>
        <taxon>Pleosporineae</taxon>
        <taxon>Didymellaceae</taxon>
        <taxon>Epicoccum</taxon>
    </lineage>
</organism>
<keyword evidence="6" id="KW-1185">Reference proteome</keyword>
<evidence type="ECO:0000256" key="2">
    <source>
        <dbReference type="ARBA" id="ARBA00023242"/>
    </source>
</evidence>
<dbReference type="CDD" id="cd12148">
    <property type="entry name" value="fungal_TF_MHR"/>
    <property type="match status" value="1"/>
</dbReference>
<sequence>MWVAQERTGTVGLRIKQVGICGNALFQSVRSPAPSLPRPRHIPAAFHLGPDSFTVQSAHLRFNLHGLWVLTVPMSLLRLLPRPTGDQPLEPEPSQPNKRKRGPNHTACNQCRHKREKCSGERPECSSCVRLRRQCVYAAPQGVTRQQANKQRLVEVERMSSCLRDVVDLLRQGTEADAAVALRRIRQAERIDDAVHILAAAQALVAPAYTAGTPTYSSTRPDKASNANPSLMLAAERSRSSSTETSEYLQERGPAQTRDQYDEHDTGIDLPTVNLPFSRWTSCCTDDHFMNHLLALFWTWDNMVESLLFRPLFEEDLCNNRNAFCSPFLVNALLALSCLFTSDDAALSDPSDHRTRGRKFAEEAERHFEAEKDRPSIPLLQGQFAMFLYQGNFDGGSSIDYFMGAVETYESLNAPEFLESRDPEMSATRKRKEEEGLSWILWGVYCAEWRASQAFGFQKPVAEPLTPKHWRNSTFSLSQIDSPSYWWSAYPEVRHLQRSMKVEIREAQCKLAEIAEQVLDYLYPLANGSSGPPTTDPGRAVELYDTLMDWKLALPARLRLEDAILPNAILLHSNVELLLGDILRPFSQFTELQFGPFQPKDRCYAHCISLMDTIWTFRAFASLNGEYWYIPMLATVACMTLQEHSTSPMLTATIIKACKCLYEMVTVYPLAADALAAIRGAFKRANTPIPVYLKEYLGTRSAHTKGGLLHHASAKLILGVGVSNENRDEIRYQELLDELDDVEIDGPSSRPHG</sequence>
<reference evidence="5 6" key="1">
    <citation type="journal article" date="2017" name="Genome Announc.">
        <title>Genome sequence of the saprophytic ascomycete Epicoccum nigrum ICMP 19927 strain isolated from New Zealand.</title>
        <authorList>
            <person name="Fokin M."/>
            <person name="Fleetwood D."/>
            <person name="Weir B.S."/>
            <person name="Villas-Boas S.G."/>
        </authorList>
    </citation>
    <scope>NUCLEOTIDE SEQUENCE [LARGE SCALE GENOMIC DNA]</scope>
    <source>
        <strain evidence="5 6">ICMP 19927</strain>
    </source>
</reference>
<dbReference type="Pfam" id="PF00172">
    <property type="entry name" value="Zn_clus"/>
    <property type="match status" value="1"/>
</dbReference>
<dbReference type="PROSITE" id="PS50048">
    <property type="entry name" value="ZN2_CY6_FUNGAL_2"/>
    <property type="match status" value="1"/>
</dbReference>
<dbReference type="Pfam" id="PF04082">
    <property type="entry name" value="Fungal_trans"/>
    <property type="match status" value="1"/>
</dbReference>
<dbReference type="GO" id="GO:0003677">
    <property type="term" value="F:DNA binding"/>
    <property type="evidence" value="ECO:0007669"/>
    <property type="project" value="InterPro"/>
</dbReference>
<dbReference type="AlphaFoldDB" id="A0A1Y2MET5"/>
<dbReference type="SUPFAM" id="SSF57701">
    <property type="entry name" value="Zn2/Cys6 DNA-binding domain"/>
    <property type="match status" value="1"/>
</dbReference>
<protein>
    <recommendedName>
        <fullName evidence="4">Zn(2)-C6 fungal-type domain-containing protein</fullName>
    </recommendedName>
</protein>
<feature type="region of interest" description="Disordered" evidence="3">
    <location>
        <begin position="233"/>
        <end position="265"/>
    </location>
</feature>
<dbReference type="InParanoid" id="A0A1Y2MET5"/>
<dbReference type="Proteomes" id="UP000193240">
    <property type="component" value="Unassembled WGS sequence"/>
</dbReference>
<keyword evidence="1" id="KW-0479">Metal-binding</keyword>
<proteinExistence type="predicted"/>
<dbReference type="STRING" id="105696.A0A1Y2MET5"/>
<dbReference type="InterPro" id="IPR001138">
    <property type="entry name" value="Zn2Cys6_DnaBD"/>
</dbReference>
<dbReference type="EMBL" id="KZ107838">
    <property type="protein sequence ID" value="OSS54441.1"/>
    <property type="molecule type" value="Genomic_DNA"/>
</dbReference>
<keyword evidence="2" id="KW-0539">Nucleus</keyword>
<feature type="region of interest" description="Disordered" evidence="3">
    <location>
        <begin position="83"/>
        <end position="107"/>
    </location>
</feature>
<dbReference type="Gene3D" id="4.10.240.10">
    <property type="entry name" value="Zn(2)-C6 fungal-type DNA-binding domain"/>
    <property type="match status" value="1"/>
</dbReference>
<evidence type="ECO:0000259" key="4">
    <source>
        <dbReference type="PROSITE" id="PS50048"/>
    </source>
</evidence>
<dbReference type="SMART" id="SM00066">
    <property type="entry name" value="GAL4"/>
    <property type="match status" value="1"/>
</dbReference>
<gene>
    <name evidence="5" type="ORF">B5807_00159</name>
</gene>
<dbReference type="OMA" id="APSTIQW"/>
<dbReference type="PANTHER" id="PTHR47256">
    <property type="entry name" value="ZN(II)2CYS6 TRANSCRIPTION FACTOR (EUROFUNG)-RELATED"/>
    <property type="match status" value="1"/>
</dbReference>
<dbReference type="CDD" id="cd00067">
    <property type="entry name" value="GAL4"/>
    <property type="match status" value="1"/>
</dbReference>
<dbReference type="GO" id="GO:0008270">
    <property type="term" value="F:zinc ion binding"/>
    <property type="evidence" value="ECO:0007669"/>
    <property type="project" value="InterPro"/>
</dbReference>